<evidence type="ECO:0000256" key="1">
    <source>
        <dbReference type="ARBA" id="ARBA00005091"/>
    </source>
</evidence>
<feature type="active site" evidence="10 11">
    <location>
        <position position="179"/>
    </location>
</feature>
<evidence type="ECO:0000256" key="9">
    <source>
        <dbReference type="ARBA" id="ARBA00049534"/>
    </source>
</evidence>
<dbReference type="Gene3D" id="3.40.50.880">
    <property type="match status" value="1"/>
</dbReference>
<comment type="pathway">
    <text evidence="1 10">Amino-acid biosynthesis; L-histidine biosynthesis; L-histidine from 5-phospho-alpha-D-ribose 1-diphosphate: step 5/9.</text>
</comment>
<dbReference type="AlphaFoldDB" id="A0A062XUD1"/>
<dbReference type="OrthoDB" id="9807137at2"/>
<dbReference type="GO" id="GO:0005737">
    <property type="term" value="C:cytoplasm"/>
    <property type="evidence" value="ECO:0007669"/>
    <property type="project" value="UniProtKB-SubCell"/>
</dbReference>
<dbReference type="PANTHER" id="PTHR42701">
    <property type="entry name" value="IMIDAZOLE GLYCEROL PHOSPHATE SYNTHASE SUBUNIT HISH"/>
    <property type="match status" value="1"/>
</dbReference>
<protein>
    <recommendedName>
        <fullName evidence="10">Imidazole glycerol phosphate synthase subunit HisH</fullName>
        <ecNumber evidence="10">4.3.2.10</ecNumber>
    </recommendedName>
    <alternativeName>
        <fullName evidence="10">IGP synthase glutaminase subunit</fullName>
        <ecNumber evidence="10">3.5.1.2</ecNumber>
    </alternativeName>
    <alternativeName>
        <fullName evidence="10">IGP synthase subunit HisH</fullName>
    </alternativeName>
    <alternativeName>
        <fullName evidence="10">ImGP synthase subunit HisH</fullName>
        <shortName evidence="10">IGPS subunit HisH</shortName>
    </alternativeName>
</protein>
<dbReference type="HAMAP" id="MF_00278">
    <property type="entry name" value="HisH"/>
    <property type="match status" value="1"/>
</dbReference>
<dbReference type="PANTHER" id="PTHR42701:SF1">
    <property type="entry name" value="IMIDAZOLE GLYCEROL PHOSPHATE SYNTHASE SUBUNIT HISH"/>
    <property type="match status" value="1"/>
</dbReference>
<comment type="subunit">
    <text evidence="2 10">Heterodimer of HisH and HisF.</text>
</comment>
<proteinExistence type="inferred from homology"/>
<dbReference type="Proteomes" id="UP000027284">
    <property type="component" value="Unassembled WGS sequence"/>
</dbReference>
<feature type="domain" description="Glutamine amidotransferase" evidence="12">
    <location>
        <begin position="5"/>
        <end position="195"/>
    </location>
</feature>
<dbReference type="GO" id="GO:0000107">
    <property type="term" value="F:imidazoleglycerol-phosphate synthase activity"/>
    <property type="evidence" value="ECO:0007669"/>
    <property type="project" value="UniProtKB-UniRule"/>
</dbReference>
<dbReference type="GO" id="GO:0000105">
    <property type="term" value="P:L-histidine biosynthetic process"/>
    <property type="evidence" value="ECO:0007669"/>
    <property type="project" value="UniProtKB-UniRule"/>
</dbReference>
<evidence type="ECO:0000256" key="3">
    <source>
        <dbReference type="ARBA" id="ARBA00022605"/>
    </source>
</evidence>
<keyword evidence="10" id="KW-0963">Cytoplasm</keyword>
<dbReference type="STRING" id="1312852.EG19_08635"/>
<dbReference type="CDD" id="cd01748">
    <property type="entry name" value="GATase1_IGP_Synthase"/>
    <property type="match status" value="1"/>
</dbReference>
<keyword evidence="3 10" id="KW-0028">Amino-acid biosynthesis</keyword>
<evidence type="ECO:0000256" key="7">
    <source>
        <dbReference type="ARBA" id="ARBA00023239"/>
    </source>
</evidence>
<comment type="subcellular location">
    <subcellularLocation>
        <location evidence="10">Cytoplasm</location>
    </subcellularLocation>
</comment>
<comment type="function">
    <text evidence="10">IGPS catalyzes the conversion of PRFAR and glutamine to IGP, AICAR and glutamate. The HisH subunit catalyzes the hydrolysis of glutamine to glutamate and ammonia as part of the synthesis of IGP and AICAR. The resulting ammonia molecule is channeled to the active site of HisF.</text>
</comment>
<gene>
    <name evidence="10" type="primary">hisH</name>
    <name evidence="13" type="ORF">EG19_08635</name>
</gene>
<keyword evidence="7 10" id="KW-0456">Lyase</keyword>
<keyword evidence="4 10" id="KW-0378">Hydrolase</keyword>
<evidence type="ECO:0000256" key="5">
    <source>
        <dbReference type="ARBA" id="ARBA00022962"/>
    </source>
</evidence>
<name>A0A062XUD1_9BACT</name>
<feature type="active site" description="Nucleophile" evidence="10 11">
    <location>
        <position position="80"/>
    </location>
</feature>
<evidence type="ECO:0000256" key="4">
    <source>
        <dbReference type="ARBA" id="ARBA00022801"/>
    </source>
</evidence>
<dbReference type="Pfam" id="PF00117">
    <property type="entry name" value="GATase"/>
    <property type="match status" value="1"/>
</dbReference>
<evidence type="ECO:0000256" key="2">
    <source>
        <dbReference type="ARBA" id="ARBA00011152"/>
    </source>
</evidence>
<evidence type="ECO:0000256" key="10">
    <source>
        <dbReference type="HAMAP-Rule" id="MF_00278"/>
    </source>
</evidence>
<dbReference type="EMBL" id="JMFG01000037">
    <property type="protein sequence ID" value="KDA52964.1"/>
    <property type="molecule type" value="Genomic_DNA"/>
</dbReference>
<dbReference type="EC" id="3.5.1.2" evidence="10"/>
<dbReference type="GO" id="GO:0004359">
    <property type="term" value="F:glutaminase activity"/>
    <property type="evidence" value="ECO:0007669"/>
    <property type="project" value="UniProtKB-EC"/>
</dbReference>
<dbReference type="PROSITE" id="PS51273">
    <property type="entry name" value="GATASE_TYPE_1"/>
    <property type="match status" value="1"/>
</dbReference>
<dbReference type="RefSeq" id="WP_038050456.1">
    <property type="nucleotide sequence ID" value="NZ_JMFG01000037.1"/>
</dbReference>
<organism evidence="13 14">
    <name type="scientific">Thermoanaerobaculum aquaticum</name>
    <dbReference type="NCBI Taxonomy" id="1312852"/>
    <lineage>
        <taxon>Bacteria</taxon>
        <taxon>Pseudomonadati</taxon>
        <taxon>Acidobacteriota</taxon>
        <taxon>Thermoanaerobaculia</taxon>
        <taxon>Thermoanaerobaculales</taxon>
        <taxon>Thermoanaerobaculaceae</taxon>
        <taxon>Thermoanaerobaculum</taxon>
    </lineage>
</organism>
<dbReference type="UniPathway" id="UPA00031">
    <property type="reaction ID" value="UER00010"/>
</dbReference>
<comment type="caution">
    <text evidence="13">The sequence shown here is derived from an EMBL/GenBank/DDBJ whole genome shotgun (WGS) entry which is preliminary data.</text>
</comment>
<keyword evidence="14" id="KW-1185">Reference proteome</keyword>
<comment type="catalytic activity">
    <reaction evidence="8 10">
        <text>5-[(5-phospho-1-deoxy-D-ribulos-1-ylimino)methylamino]-1-(5-phospho-beta-D-ribosyl)imidazole-4-carboxamide + L-glutamine = D-erythro-1-(imidazol-4-yl)glycerol 3-phosphate + 5-amino-1-(5-phospho-beta-D-ribosyl)imidazole-4-carboxamide + L-glutamate + H(+)</text>
        <dbReference type="Rhea" id="RHEA:24793"/>
        <dbReference type="ChEBI" id="CHEBI:15378"/>
        <dbReference type="ChEBI" id="CHEBI:29985"/>
        <dbReference type="ChEBI" id="CHEBI:58278"/>
        <dbReference type="ChEBI" id="CHEBI:58359"/>
        <dbReference type="ChEBI" id="CHEBI:58475"/>
        <dbReference type="ChEBI" id="CHEBI:58525"/>
        <dbReference type="EC" id="4.3.2.10"/>
    </reaction>
</comment>
<keyword evidence="5 10" id="KW-0315">Glutamine amidotransferase</keyword>
<dbReference type="InterPro" id="IPR017926">
    <property type="entry name" value="GATASE"/>
</dbReference>
<dbReference type="GO" id="GO:0016829">
    <property type="term" value="F:lyase activity"/>
    <property type="evidence" value="ECO:0007669"/>
    <property type="project" value="UniProtKB-KW"/>
</dbReference>
<evidence type="ECO:0000259" key="12">
    <source>
        <dbReference type="Pfam" id="PF00117"/>
    </source>
</evidence>
<dbReference type="PIRSF" id="PIRSF000495">
    <property type="entry name" value="Amidotransf_hisH"/>
    <property type="match status" value="1"/>
</dbReference>
<feature type="active site" evidence="10 11">
    <location>
        <position position="181"/>
    </location>
</feature>
<dbReference type="NCBIfam" id="TIGR01855">
    <property type="entry name" value="IMP_synth_hisH"/>
    <property type="match status" value="1"/>
</dbReference>
<evidence type="ECO:0000313" key="13">
    <source>
        <dbReference type="EMBL" id="KDA52964.1"/>
    </source>
</evidence>
<dbReference type="SUPFAM" id="SSF52317">
    <property type="entry name" value="Class I glutamine amidotransferase-like"/>
    <property type="match status" value="1"/>
</dbReference>
<sequence length="199" mass="21357">MTVTVVDLGVGNLPNVVRAFRRLGADVQVVSQAREVAGARCLVLPGVGAAPPALRRLGETGLAGALRQAVENGAWLLGICLGHQLLFEELTEFGVHRGLGFLSGVVSPLPAGVRVPHMGWARVELTRRGFRSLDGKWFYFVHSFAAQASPEDEAAVVEHEGLRLCAAAQRGRVVGVQFHPEKSGEAGARFLREFLERAS</sequence>
<evidence type="ECO:0000256" key="11">
    <source>
        <dbReference type="PIRSR" id="PIRSR000495-1"/>
    </source>
</evidence>
<evidence type="ECO:0000256" key="8">
    <source>
        <dbReference type="ARBA" id="ARBA00047838"/>
    </source>
</evidence>
<comment type="catalytic activity">
    <reaction evidence="9 10">
        <text>L-glutamine + H2O = L-glutamate + NH4(+)</text>
        <dbReference type="Rhea" id="RHEA:15889"/>
        <dbReference type="ChEBI" id="CHEBI:15377"/>
        <dbReference type="ChEBI" id="CHEBI:28938"/>
        <dbReference type="ChEBI" id="CHEBI:29985"/>
        <dbReference type="ChEBI" id="CHEBI:58359"/>
        <dbReference type="EC" id="3.5.1.2"/>
    </reaction>
</comment>
<keyword evidence="6 10" id="KW-0368">Histidine biosynthesis</keyword>
<reference evidence="13 14" key="1">
    <citation type="submission" date="2014-04" db="EMBL/GenBank/DDBJ databases">
        <title>The Genome Sequence of Thermoanaerobaculum aquaticum MP-01, The First Cultivated Group 23 Acidobacterium.</title>
        <authorList>
            <person name="Stamps B.W."/>
            <person name="Losey N.A."/>
            <person name="Lawson P.A."/>
            <person name="Stevenson B.S."/>
        </authorList>
    </citation>
    <scope>NUCLEOTIDE SEQUENCE [LARGE SCALE GENOMIC DNA]</scope>
    <source>
        <strain evidence="13 14">MP-01</strain>
    </source>
</reference>
<dbReference type="InterPro" id="IPR010139">
    <property type="entry name" value="Imidazole-glycPsynth_HisH"/>
</dbReference>
<dbReference type="EC" id="4.3.2.10" evidence="10"/>
<evidence type="ECO:0000256" key="6">
    <source>
        <dbReference type="ARBA" id="ARBA00023102"/>
    </source>
</evidence>
<accession>A0A062XUD1</accession>
<evidence type="ECO:0000313" key="14">
    <source>
        <dbReference type="Proteomes" id="UP000027284"/>
    </source>
</evidence>
<dbReference type="InterPro" id="IPR029062">
    <property type="entry name" value="Class_I_gatase-like"/>
</dbReference>